<gene>
    <name evidence="1" type="ORF">G4V14_25520</name>
</gene>
<dbReference type="AlphaFoldDB" id="A0A6G4SWN9"/>
<accession>A0A6G4SWN9</accession>
<dbReference type="EMBL" id="JAAKYU010000021">
    <property type="protein sequence ID" value="NGM95891.1"/>
    <property type="molecule type" value="Genomic_DNA"/>
</dbReference>
<name>A0A6G4SWN9_KLEPN</name>
<evidence type="ECO:0000313" key="1">
    <source>
        <dbReference type="EMBL" id="NGM95891.1"/>
    </source>
</evidence>
<sequence length="75" mass="8226">MDNDNLDIRLKAIEYAVGRISVAICDGRSPAEFNQEIKSLVSLLSSGSLDPDNEAIVRQTVMILDPLGGDPWEPR</sequence>
<organism evidence="1">
    <name type="scientific">Klebsiella pneumoniae</name>
    <dbReference type="NCBI Taxonomy" id="573"/>
    <lineage>
        <taxon>Bacteria</taxon>
        <taxon>Pseudomonadati</taxon>
        <taxon>Pseudomonadota</taxon>
        <taxon>Gammaproteobacteria</taxon>
        <taxon>Enterobacterales</taxon>
        <taxon>Enterobacteriaceae</taxon>
        <taxon>Klebsiella/Raoultella group</taxon>
        <taxon>Klebsiella</taxon>
        <taxon>Klebsiella pneumoniae complex</taxon>
    </lineage>
</organism>
<comment type="caution">
    <text evidence="1">The sequence shown here is derived from an EMBL/GenBank/DDBJ whole genome shotgun (WGS) entry which is preliminary data.</text>
</comment>
<protein>
    <submittedName>
        <fullName evidence="1">Uncharacterized protein</fullName>
    </submittedName>
</protein>
<dbReference type="RefSeq" id="WP_094029120.1">
    <property type="nucleotide sequence ID" value="NZ_CABGVL010000005.1"/>
</dbReference>
<proteinExistence type="predicted"/>
<reference evidence="1" key="1">
    <citation type="submission" date="2020-02" db="EMBL/GenBank/DDBJ databases">
        <title>Klebsiella pneumoniae genome sequencing and assembly.</title>
        <authorList>
            <person name="Starkova P.S."/>
            <person name="Sulyan O.S."/>
            <person name="Likholetova D.V."/>
            <person name="Ageevets V.A."/>
            <person name="Lazareva I.V."/>
            <person name="Sopova J.V."/>
            <person name="Sidorenko S.V."/>
        </authorList>
    </citation>
    <scope>NUCLEOTIDE SEQUENCE</scope>
    <source>
        <strain evidence="1">1977</strain>
    </source>
</reference>